<evidence type="ECO:0000256" key="9">
    <source>
        <dbReference type="ARBA" id="ARBA00022679"/>
    </source>
</evidence>
<keyword evidence="10 19" id="KW-0812">Transmembrane</keyword>
<reference evidence="20" key="2">
    <citation type="submission" date="2021-04" db="EMBL/GenBank/DDBJ databases">
        <authorList>
            <person name="Gilroy R."/>
        </authorList>
    </citation>
    <scope>NUCLEOTIDE SEQUENCE</scope>
    <source>
        <strain evidence="20">ChiHecec2B26-12326</strain>
    </source>
</reference>
<comment type="subcellular location">
    <subcellularLocation>
        <location evidence="2 19">Cell membrane</location>
        <topology evidence="2 19">Multi-pass membrane protein</topology>
    </subcellularLocation>
</comment>
<dbReference type="GO" id="GO:0008818">
    <property type="term" value="F:cobalamin 5'-phosphate synthase activity"/>
    <property type="evidence" value="ECO:0007669"/>
    <property type="project" value="UniProtKB-UniRule"/>
</dbReference>
<comment type="catalytic activity">
    <reaction evidence="18 19">
        <text>alpha-ribazole 5'-phosphate + adenosylcob(III)inamide-GDP = adenosylcob(III)alamin 5'-phosphate + GMP + H(+)</text>
        <dbReference type="Rhea" id="RHEA:23560"/>
        <dbReference type="ChEBI" id="CHEBI:15378"/>
        <dbReference type="ChEBI" id="CHEBI:57918"/>
        <dbReference type="ChEBI" id="CHEBI:58115"/>
        <dbReference type="ChEBI" id="CHEBI:60487"/>
        <dbReference type="ChEBI" id="CHEBI:60493"/>
        <dbReference type="EC" id="2.7.8.26"/>
    </reaction>
</comment>
<evidence type="ECO:0000256" key="1">
    <source>
        <dbReference type="ARBA" id="ARBA00001946"/>
    </source>
</evidence>
<comment type="function">
    <text evidence="14 19">Joins adenosylcobinamide-GDP and alpha-ribazole to generate adenosylcobalamin (Ado-cobalamin). Also synthesizes adenosylcobalamin 5'-phosphate from adenosylcobinamide-GDP and alpha-ribazole 5'-phosphate.</text>
</comment>
<dbReference type="PANTHER" id="PTHR34148">
    <property type="entry name" value="ADENOSYLCOBINAMIDE-GDP RIBAZOLETRANSFERASE"/>
    <property type="match status" value="1"/>
</dbReference>
<keyword evidence="8 19" id="KW-0169">Cobalamin biosynthesis</keyword>
<keyword evidence="13 19" id="KW-0472">Membrane</keyword>
<dbReference type="GO" id="GO:0009236">
    <property type="term" value="P:cobalamin biosynthetic process"/>
    <property type="evidence" value="ECO:0007669"/>
    <property type="project" value="UniProtKB-UniRule"/>
</dbReference>
<comment type="catalytic activity">
    <reaction evidence="17 19">
        <text>alpha-ribazole + adenosylcob(III)inamide-GDP = adenosylcob(III)alamin + GMP + H(+)</text>
        <dbReference type="Rhea" id="RHEA:16049"/>
        <dbReference type="ChEBI" id="CHEBI:10329"/>
        <dbReference type="ChEBI" id="CHEBI:15378"/>
        <dbReference type="ChEBI" id="CHEBI:18408"/>
        <dbReference type="ChEBI" id="CHEBI:58115"/>
        <dbReference type="ChEBI" id="CHEBI:60487"/>
        <dbReference type="EC" id="2.7.8.26"/>
    </reaction>
</comment>
<evidence type="ECO:0000256" key="17">
    <source>
        <dbReference type="ARBA" id="ARBA00048623"/>
    </source>
</evidence>
<keyword evidence="12 19" id="KW-1133">Transmembrane helix</keyword>
<feature type="transmembrane region" description="Helical" evidence="19">
    <location>
        <begin position="106"/>
        <end position="128"/>
    </location>
</feature>
<keyword evidence="11 19" id="KW-0460">Magnesium</keyword>
<evidence type="ECO:0000256" key="18">
    <source>
        <dbReference type="ARBA" id="ARBA00049504"/>
    </source>
</evidence>
<evidence type="ECO:0000256" key="8">
    <source>
        <dbReference type="ARBA" id="ARBA00022573"/>
    </source>
</evidence>
<name>A0A9D1XR36_9BACT</name>
<dbReference type="AlphaFoldDB" id="A0A9D1XR36"/>
<accession>A0A9D1XR36</accession>
<evidence type="ECO:0000256" key="5">
    <source>
        <dbReference type="ARBA" id="ARBA00013200"/>
    </source>
</evidence>
<evidence type="ECO:0000256" key="4">
    <source>
        <dbReference type="ARBA" id="ARBA00010561"/>
    </source>
</evidence>
<dbReference type="HAMAP" id="MF_00719">
    <property type="entry name" value="CobS"/>
    <property type="match status" value="1"/>
</dbReference>
<comment type="caution">
    <text evidence="20">The sequence shown here is derived from an EMBL/GenBank/DDBJ whole genome shotgun (WGS) entry which is preliminary data.</text>
</comment>
<evidence type="ECO:0000313" key="21">
    <source>
        <dbReference type="Proteomes" id="UP000823847"/>
    </source>
</evidence>
<evidence type="ECO:0000256" key="7">
    <source>
        <dbReference type="ARBA" id="ARBA00022475"/>
    </source>
</evidence>
<dbReference type="GO" id="GO:0051073">
    <property type="term" value="F:adenosylcobinamide-GDP ribazoletransferase activity"/>
    <property type="evidence" value="ECO:0007669"/>
    <property type="project" value="UniProtKB-UniRule"/>
</dbReference>
<reference evidence="20" key="1">
    <citation type="journal article" date="2021" name="PeerJ">
        <title>Extensive microbial diversity within the chicken gut microbiome revealed by metagenomics and culture.</title>
        <authorList>
            <person name="Gilroy R."/>
            <person name="Ravi A."/>
            <person name="Getino M."/>
            <person name="Pursley I."/>
            <person name="Horton D.L."/>
            <person name="Alikhan N.F."/>
            <person name="Baker D."/>
            <person name="Gharbi K."/>
            <person name="Hall N."/>
            <person name="Watson M."/>
            <person name="Adriaenssens E.M."/>
            <person name="Foster-Nyarko E."/>
            <person name="Jarju S."/>
            <person name="Secka A."/>
            <person name="Antonio M."/>
            <person name="Oren A."/>
            <person name="Chaudhuri R.R."/>
            <person name="La Ragione R."/>
            <person name="Hildebrand F."/>
            <person name="Pallen M.J."/>
        </authorList>
    </citation>
    <scope>NUCLEOTIDE SEQUENCE</scope>
    <source>
        <strain evidence="20">ChiHecec2B26-12326</strain>
    </source>
</reference>
<evidence type="ECO:0000313" key="20">
    <source>
        <dbReference type="EMBL" id="HIX86182.1"/>
    </source>
</evidence>
<feature type="transmembrane region" description="Helical" evidence="19">
    <location>
        <begin position="36"/>
        <end position="67"/>
    </location>
</feature>
<evidence type="ECO:0000256" key="3">
    <source>
        <dbReference type="ARBA" id="ARBA00004663"/>
    </source>
</evidence>
<protein>
    <recommendedName>
        <fullName evidence="6 19">Adenosylcobinamide-GDP ribazoletransferase</fullName>
        <ecNumber evidence="5 19">2.7.8.26</ecNumber>
    </recommendedName>
    <alternativeName>
        <fullName evidence="16 19">Cobalamin synthase</fullName>
    </alternativeName>
    <alternativeName>
        <fullName evidence="15 19">Cobalamin-5'-phosphate synthase</fullName>
    </alternativeName>
</protein>
<dbReference type="GO" id="GO:0005886">
    <property type="term" value="C:plasma membrane"/>
    <property type="evidence" value="ECO:0007669"/>
    <property type="project" value="UniProtKB-SubCell"/>
</dbReference>
<keyword evidence="9 19" id="KW-0808">Transferase</keyword>
<comment type="similarity">
    <text evidence="4 19">Belongs to the CobS family.</text>
</comment>
<comment type="pathway">
    <text evidence="3 19">Cofactor biosynthesis; adenosylcobalamin biosynthesis; adenosylcobalamin from cob(II)yrinate a,c-diamide: step 7/7.</text>
</comment>
<evidence type="ECO:0000256" key="2">
    <source>
        <dbReference type="ARBA" id="ARBA00004651"/>
    </source>
</evidence>
<evidence type="ECO:0000256" key="11">
    <source>
        <dbReference type="ARBA" id="ARBA00022842"/>
    </source>
</evidence>
<evidence type="ECO:0000256" key="16">
    <source>
        <dbReference type="ARBA" id="ARBA00032853"/>
    </source>
</evidence>
<dbReference type="InterPro" id="IPR003805">
    <property type="entry name" value="CobS"/>
</dbReference>
<evidence type="ECO:0000256" key="14">
    <source>
        <dbReference type="ARBA" id="ARBA00025228"/>
    </source>
</evidence>
<evidence type="ECO:0000256" key="19">
    <source>
        <dbReference type="HAMAP-Rule" id="MF_00719"/>
    </source>
</evidence>
<evidence type="ECO:0000256" key="13">
    <source>
        <dbReference type="ARBA" id="ARBA00023136"/>
    </source>
</evidence>
<evidence type="ECO:0000256" key="15">
    <source>
        <dbReference type="ARBA" id="ARBA00032605"/>
    </source>
</evidence>
<comment type="cofactor">
    <cofactor evidence="1 19">
        <name>Mg(2+)</name>
        <dbReference type="ChEBI" id="CHEBI:18420"/>
    </cofactor>
</comment>
<sequence>MLRILAACIFFTRLPFWRIADVPMAYYKNIVSYWSIVGWLTAGLSVLALYAASLVLPASVAIICAIITRLLITGCLHEDGLADFFDGFGGGSDRERILAIMKDSHIGSYGVIGLISYFGLLFALLYSLPVELAGCAILSGDPFCKGVAGTIINRLPYARKEEEAKNKTVYSPMTTGEFVCCAVGALLPLLWLPRVIYLWAALFPVACYLLLIRFMKKKIQGYTGDCCGATFLLCELSYYIGIVIIYQASL</sequence>
<keyword evidence="7 19" id="KW-1003">Cell membrane</keyword>
<dbReference type="Pfam" id="PF02654">
    <property type="entry name" value="CobS"/>
    <property type="match status" value="1"/>
</dbReference>
<dbReference type="EMBL" id="DXEN01000046">
    <property type="protein sequence ID" value="HIX86182.1"/>
    <property type="molecule type" value="Genomic_DNA"/>
</dbReference>
<dbReference type="Proteomes" id="UP000823847">
    <property type="component" value="Unassembled WGS sequence"/>
</dbReference>
<feature type="transmembrane region" description="Helical" evidence="19">
    <location>
        <begin position="226"/>
        <end position="248"/>
    </location>
</feature>
<evidence type="ECO:0000256" key="12">
    <source>
        <dbReference type="ARBA" id="ARBA00022989"/>
    </source>
</evidence>
<dbReference type="EC" id="2.7.8.26" evidence="5 19"/>
<proteinExistence type="inferred from homology"/>
<evidence type="ECO:0000256" key="10">
    <source>
        <dbReference type="ARBA" id="ARBA00022692"/>
    </source>
</evidence>
<evidence type="ECO:0000256" key="6">
    <source>
        <dbReference type="ARBA" id="ARBA00015850"/>
    </source>
</evidence>
<organism evidence="20 21">
    <name type="scientific">Candidatus Parabacteroides intestinigallinarum</name>
    <dbReference type="NCBI Taxonomy" id="2838722"/>
    <lineage>
        <taxon>Bacteria</taxon>
        <taxon>Pseudomonadati</taxon>
        <taxon>Bacteroidota</taxon>
        <taxon>Bacteroidia</taxon>
        <taxon>Bacteroidales</taxon>
        <taxon>Tannerellaceae</taxon>
        <taxon>Parabacteroides</taxon>
    </lineage>
</organism>
<dbReference type="PANTHER" id="PTHR34148:SF1">
    <property type="entry name" value="ADENOSYLCOBINAMIDE-GDP RIBAZOLETRANSFERASE"/>
    <property type="match status" value="1"/>
</dbReference>
<gene>
    <name evidence="19" type="primary">cobS</name>
    <name evidence="20" type="ORF">H9848_06200</name>
</gene>
<feature type="transmembrane region" description="Helical" evidence="19">
    <location>
        <begin position="196"/>
        <end position="214"/>
    </location>
</feature>